<organism evidence="2 3">
    <name type="scientific">Scomber scombrus</name>
    <name type="common">Atlantic mackerel</name>
    <name type="synonym">Scomber vernalis</name>
    <dbReference type="NCBI Taxonomy" id="13677"/>
    <lineage>
        <taxon>Eukaryota</taxon>
        <taxon>Metazoa</taxon>
        <taxon>Chordata</taxon>
        <taxon>Craniata</taxon>
        <taxon>Vertebrata</taxon>
        <taxon>Euteleostomi</taxon>
        <taxon>Actinopterygii</taxon>
        <taxon>Neopterygii</taxon>
        <taxon>Teleostei</taxon>
        <taxon>Neoteleostei</taxon>
        <taxon>Acanthomorphata</taxon>
        <taxon>Pelagiaria</taxon>
        <taxon>Scombriformes</taxon>
        <taxon>Scombridae</taxon>
        <taxon>Scomber</taxon>
    </lineage>
</organism>
<dbReference type="EMBL" id="CAWUFR010000458">
    <property type="protein sequence ID" value="CAK6978117.1"/>
    <property type="molecule type" value="Genomic_DNA"/>
</dbReference>
<reference evidence="2 3" key="1">
    <citation type="submission" date="2024-01" db="EMBL/GenBank/DDBJ databases">
        <authorList>
            <person name="Alioto T."/>
            <person name="Alioto T."/>
            <person name="Gomez Garrido J."/>
        </authorList>
    </citation>
    <scope>NUCLEOTIDE SEQUENCE [LARGE SCALE GENOMIC DNA]</scope>
</reference>
<evidence type="ECO:0000313" key="3">
    <source>
        <dbReference type="Proteomes" id="UP001314229"/>
    </source>
</evidence>
<comment type="caution">
    <text evidence="2">The sequence shown here is derived from an EMBL/GenBank/DDBJ whole genome shotgun (WGS) entry which is preliminary data.</text>
</comment>
<dbReference type="Proteomes" id="UP001314229">
    <property type="component" value="Unassembled WGS sequence"/>
</dbReference>
<keyword evidence="3" id="KW-1185">Reference proteome</keyword>
<feature type="compositionally biased region" description="Low complexity" evidence="1">
    <location>
        <begin position="58"/>
        <end position="70"/>
    </location>
</feature>
<gene>
    <name evidence="2" type="ORF">FSCOSCO3_A024814</name>
</gene>
<protein>
    <submittedName>
        <fullName evidence="2">Uncharacterized protein</fullName>
    </submittedName>
</protein>
<sequence length="79" mass="9013">MFYCPLKHNAPLLFDIELFIYFPVLAVSPHERLGASGLLRHDLWGIKYIADICFPPLSGSDDTTDKYSSSKVEEPRQQN</sequence>
<evidence type="ECO:0000256" key="1">
    <source>
        <dbReference type="SAM" id="MobiDB-lite"/>
    </source>
</evidence>
<dbReference type="AlphaFoldDB" id="A0AAV1Q137"/>
<name>A0AAV1Q137_SCOSC</name>
<feature type="non-terminal residue" evidence="2">
    <location>
        <position position="79"/>
    </location>
</feature>
<feature type="region of interest" description="Disordered" evidence="1">
    <location>
        <begin position="57"/>
        <end position="79"/>
    </location>
</feature>
<accession>A0AAV1Q137</accession>
<evidence type="ECO:0000313" key="2">
    <source>
        <dbReference type="EMBL" id="CAK6978117.1"/>
    </source>
</evidence>
<proteinExistence type="predicted"/>